<proteinExistence type="predicted"/>
<keyword evidence="2" id="KW-1185">Reference proteome</keyword>
<accession>A0A9P6E3E4</accession>
<dbReference type="EMBL" id="MU157991">
    <property type="protein sequence ID" value="KAF9521769.1"/>
    <property type="molecule type" value="Genomic_DNA"/>
</dbReference>
<evidence type="ECO:0000313" key="1">
    <source>
        <dbReference type="EMBL" id="KAF9521769.1"/>
    </source>
</evidence>
<dbReference type="Proteomes" id="UP000807306">
    <property type="component" value="Unassembled WGS sequence"/>
</dbReference>
<organism evidence="1 2">
    <name type="scientific">Crepidotus variabilis</name>
    <dbReference type="NCBI Taxonomy" id="179855"/>
    <lineage>
        <taxon>Eukaryota</taxon>
        <taxon>Fungi</taxon>
        <taxon>Dikarya</taxon>
        <taxon>Basidiomycota</taxon>
        <taxon>Agaricomycotina</taxon>
        <taxon>Agaricomycetes</taxon>
        <taxon>Agaricomycetidae</taxon>
        <taxon>Agaricales</taxon>
        <taxon>Agaricineae</taxon>
        <taxon>Crepidotaceae</taxon>
        <taxon>Crepidotus</taxon>
    </lineage>
</organism>
<reference evidence="1" key="1">
    <citation type="submission" date="2020-11" db="EMBL/GenBank/DDBJ databases">
        <authorList>
            <consortium name="DOE Joint Genome Institute"/>
            <person name="Ahrendt S."/>
            <person name="Riley R."/>
            <person name="Andreopoulos W."/>
            <person name="Labutti K."/>
            <person name="Pangilinan J."/>
            <person name="Ruiz-Duenas F.J."/>
            <person name="Barrasa J.M."/>
            <person name="Sanchez-Garcia M."/>
            <person name="Camarero S."/>
            <person name="Miyauchi S."/>
            <person name="Serrano A."/>
            <person name="Linde D."/>
            <person name="Babiker R."/>
            <person name="Drula E."/>
            <person name="Ayuso-Fernandez I."/>
            <person name="Pacheco R."/>
            <person name="Padilla G."/>
            <person name="Ferreira P."/>
            <person name="Barriuso J."/>
            <person name="Kellner H."/>
            <person name="Castanera R."/>
            <person name="Alfaro M."/>
            <person name="Ramirez L."/>
            <person name="Pisabarro A.G."/>
            <person name="Kuo A."/>
            <person name="Tritt A."/>
            <person name="Lipzen A."/>
            <person name="He G."/>
            <person name="Yan M."/>
            <person name="Ng V."/>
            <person name="Cullen D."/>
            <person name="Martin F."/>
            <person name="Rosso M.-N."/>
            <person name="Henrissat B."/>
            <person name="Hibbett D."/>
            <person name="Martinez A.T."/>
            <person name="Grigoriev I.V."/>
        </authorList>
    </citation>
    <scope>NUCLEOTIDE SEQUENCE</scope>
    <source>
        <strain evidence="1">CBS 506.95</strain>
    </source>
</reference>
<gene>
    <name evidence="1" type="ORF">CPB83DRAFT_740920</name>
</gene>
<sequence>FGQEKPRRDEATFLIQTIAHQVAIDILQMQEYIFEMIFLDPTICTKCIDVQLQHLLVDPSKTRQSALSHQAIVDG</sequence>
<dbReference type="AlphaFoldDB" id="A0A9P6E3E4"/>
<feature type="non-terminal residue" evidence="1">
    <location>
        <position position="75"/>
    </location>
</feature>
<comment type="caution">
    <text evidence="1">The sequence shown here is derived from an EMBL/GenBank/DDBJ whole genome shotgun (WGS) entry which is preliminary data.</text>
</comment>
<name>A0A9P6E3E4_9AGAR</name>
<evidence type="ECO:0000313" key="2">
    <source>
        <dbReference type="Proteomes" id="UP000807306"/>
    </source>
</evidence>
<feature type="non-terminal residue" evidence="1">
    <location>
        <position position="1"/>
    </location>
</feature>
<protein>
    <submittedName>
        <fullName evidence="1">Uncharacterized protein</fullName>
    </submittedName>
</protein>